<dbReference type="EMBL" id="GGEC01035575">
    <property type="protein sequence ID" value="MBX16059.1"/>
    <property type="molecule type" value="Transcribed_RNA"/>
</dbReference>
<proteinExistence type="predicted"/>
<feature type="transmembrane region" description="Helical" evidence="2">
    <location>
        <begin position="42"/>
        <end position="63"/>
    </location>
</feature>
<accession>A0A2P2LDM5</accession>
<feature type="region of interest" description="Disordered" evidence="1">
    <location>
        <begin position="1"/>
        <end position="23"/>
    </location>
</feature>
<keyword evidence="2" id="KW-1133">Transmembrane helix</keyword>
<protein>
    <recommendedName>
        <fullName evidence="4">Transmembrane protein</fullName>
    </recommendedName>
</protein>
<keyword evidence="2" id="KW-0812">Transmembrane</keyword>
<reference evidence="3" key="1">
    <citation type="submission" date="2018-02" db="EMBL/GenBank/DDBJ databases">
        <title>Rhizophora mucronata_Transcriptome.</title>
        <authorList>
            <person name="Meera S.P."/>
            <person name="Sreeshan A."/>
            <person name="Augustine A."/>
        </authorList>
    </citation>
    <scope>NUCLEOTIDE SEQUENCE</scope>
    <source>
        <tissue evidence="3">Leaf</tissue>
    </source>
</reference>
<evidence type="ECO:0000313" key="3">
    <source>
        <dbReference type="EMBL" id="MBX16059.1"/>
    </source>
</evidence>
<evidence type="ECO:0008006" key="4">
    <source>
        <dbReference type="Google" id="ProtNLM"/>
    </source>
</evidence>
<evidence type="ECO:0000256" key="2">
    <source>
        <dbReference type="SAM" id="Phobius"/>
    </source>
</evidence>
<name>A0A2P2LDM5_RHIMU</name>
<sequence>MSLQEKHHHHSSVRDRQRERKRRRRWKIVHGDLAFTSNSKRLFILLFFFSFALLGLEAMHLLLIKRPTAFPIHCLFWSKVQILLDRENIRQREK</sequence>
<organism evidence="3">
    <name type="scientific">Rhizophora mucronata</name>
    <name type="common">Asiatic mangrove</name>
    <dbReference type="NCBI Taxonomy" id="61149"/>
    <lineage>
        <taxon>Eukaryota</taxon>
        <taxon>Viridiplantae</taxon>
        <taxon>Streptophyta</taxon>
        <taxon>Embryophyta</taxon>
        <taxon>Tracheophyta</taxon>
        <taxon>Spermatophyta</taxon>
        <taxon>Magnoliopsida</taxon>
        <taxon>eudicotyledons</taxon>
        <taxon>Gunneridae</taxon>
        <taxon>Pentapetalae</taxon>
        <taxon>rosids</taxon>
        <taxon>fabids</taxon>
        <taxon>Malpighiales</taxon>
        <taxon>Rhizophoraceae</taxon>
        <taxon>Rhizophora</taxon>
    </lineage>
</organism>
<dbReference type="AlphaFoldDB" id="A0A2P2LDM5"/>
<keyword evidence="2" id="KW-0472">Membrane</keyword>
<evidence type="ECO:0000256" key="1">
    <source>
        <dbReference type="SAM" id="MobiDB-lite"/>
    </source>
</evidence>
<feature type="compositionally biased region" description="Basic residues" evidence="1">
    <location>
        <begin position="1"/>
        <end position="11"/>
    </location>
</feature>